<gene>
    <name evidence="1" type="ORF">NP493_848g00006</name>
</gene>
<dbReference type="Proteomes" id="UP001209878">
    <property type="component" value="Unassembled WGS sequence"/>
</dbReference>
<keyword evidence="2" id="KW-1185">Reference proteome</keyword>
<sequence>MLKKSKYGVEKAIRGAKTDYSCKLEGQFLSSDSRSVWQGLQCITGYKQKHLIPGFESATPDNFYVRFDRQNLTPTSVSLPDPAVPLPPPFTVHEHEVRKLFKQQSSRKAAGPDNVSISTLKYCANELATVFTYLFNASLNLHIVPVCFKGELKHSCNIPYT</sequence>
<reference evidence="1" key="1">
    <citation type="journal article" date="2023" name="Mol. Biol. Evol.">
        <title>Third-Generation Sequencing Reveals the Adaptive Role of the Epigenome in Three Deep-Sea Polychaetes.</title>
        <authorList>
            <person name="Perez M."/>
            <person name="Aroh O."/>
            <person name="Sun Y."/>
            <person name="Lan Y."/>
            <person name="Juniper S.K."/>
            <person name="Young C.R."/>
            <person name="Angers B."/>
            <person name="Qian P.Y."/>
        </authorList>
    </citation>
    <scope>NUCLEOTIDE SEQUENCE</scope>
    <source>
        <strain evidence="1">R07B-5</strain>
    </source>
</reference>
<comment type="caution">
    <text evidence="1">The sequence shown here is derived from an EMBL/GenBank/DDBJ whole genome shotgun (WGS) entry which is preliminary data.</text>
</comment>
<dbReference type="AlphaFoldDB" id="A0AAD9NNN6"/>
<name>A0AAD9NNN6_RIDPI</name>
<evidence type="ECO:0000313" key="2">
    <source>
        <dbReference type="Proteomes" id="UP001209878"/>
    </source>
</evidence>
<evidence type="ECO:0000313" key="1">
    <source>
        <dbReference type="EMBL" id="KAK2173784.1"/>
    </source>
</evidence>
<dbReference type="PANTHER" id="PTHR47510">
    <property type="entry name" value="REVERSE TRANSCRIPTASE DOMAIN-CONTAINING PROTEIN"/>
    <property type="match status" value="1"/>
</dbReference>
<accession>A0AAD9NNN6</accession>
<dbReference type="PANTHER" id="PTHR47510:SF3">
    <property type="entry name" value="ENDO_EXONUCLEASE_PHOSPHATASE DOMAIN-CONTAINING PROTEIN"/>
    <property type="match status" value="1"/>
</dbReference>
<dbReference type="EMBL" id="JAODUO010000848">
    <property type="protein sequence ID" value="KAK2173784.1"/>
    <property type="molecule type" value="Genomic_DNA"/>
</dbReference>
<protein>
    <submittedName>
        <fullName evidence="1">Uncharacterized protein</fullName>
    </submittedName>
</protein>
<proteinExistence type="predicted"/>
<organism evidence="1 2">
    <name type="scientific">Ridgeia piscesae</name>
    <name type="common">Tubeworm</name>
    <dbReference type="NCBI Taxonomy" id="27915"/>
    <lineage>
        <taxon>Eukaryota</taxon>
        <taxon>Metazoa</taxon>
        <taxon>Spiralia</taxon>
        <taxon>Lophotrochozoa</taxon>
        <taxon>Annelida</taxon>
        <taxon>Polychaeta</taxon>
        <taxon>Sedentaria</taxon>
        <taxon>Canalipalpata</taxon>
        <taxon>Sabellida</taxon>
        <taxon>Siboglinidae</taxon>
        <taxon>Ridgeia</taxon>
    </lineage>
</organism>